<evidence type="ECO:0000313" key="2">
    <source>
        <dbReference type="Proteomes" id="UP000247174"/>
    </source>
</evidence>
<dbReference type="GeneID" id="60327520"/>
<protein>
    <submittedName>
        <fullName evidence="1">Uncharacterized protein</fullName>
    </submittedName>
</protein>
<proteinExistence type="predicted"/>
<dbReference type="Pfam" id="PF25680">
    <property type="entry name" value="Mom"/>
    <property type="match status" value="1"/>
</dbReference>
<reference evidence="2" key="1">
    <citation type="submission" date="2018-03" db="EMBL/GenBank/DDBJ databases">
        <authorList>
            <person name="Keele B.F."/>
        </authorList>
    </citation>
    <scope>NUCLEOTIDE SEQUENCE [LARGE SCALE GENOMIC DNA]</scope>
</reference>
<sequence>MSLSVILASQARFLTESRRLHQTNKETIVSEPGNTLADVITGLRVEQIPSKVATDIVVKHHYLHRKTSISFAYGLYQGPKLMGVVTFGTPPSRHLQKSASPTDPSLVIELNRLWTDDRLPPNSESWFVSRAMKMLPPRIVVSYADPKAGHYGYIYRALNFHYAGWTDMERKTPRYDYIPLDPKQHTREAFRSGYAYKVRRVHKVKYWKVTGNKADRKALERLCAWPKLSWKDVPPPIYNEEAVSGG</sequence>
<dbReference type="EMBL" id="MH077578">
    <property type="protein sequence ID" value="AWH13796.1"/>
    <property type="molecule type" value="Genomic_DNA"/>
</dbReference>
<keyword evidence="2" id="KW-1185">Reference proteome</keyword>
<dbReference type="KEGG" id="vg:60327520"/>
<evidence type="ECO:0000313" key="1">
    <source>
        <dbReference type="EMBL" id="AWH13796.1"/>
    </source>
</evidence>
<gene>
    <name evidence="1" type="primary">95</name>
    <name evidence="1" type="ORF">SEA_DILLTECH15_95</name>
</gene>
<accession>A0A2S1PB47</accession>
<organism evidence="1 2">
    <name type="scientific">Mycobacterium phage DillTech15</name>
    <dbReference type="NCBI Taxonomy" id="2163591"/>
    <lineage>
        <taxon>Viruses</taxon>
        <taxon>Duplodnaviria</taxon>
        <taxon>Heunggongvirae</taxon>
        <taxon>Uroviricota</taxon>
        <taxon>Caudoviricetes</taxon>
        <taxon>Gracegardnervirinae</taxon>
        <taxon>Cheoctovirus</taxon>
        <taxon>Cheoctovirus dilltech15</taxon>
    </lineage>
</organism>
<dbReference type="RefSeq" id="YP_009956013.1">
    <property type="nucleotide sequence ID" value="NC_051647.1"/>
</dbReference>
<dbReference type="Proteomes" id="UP000247174">
    <property type="component" value="Segment"/>
</dbReference>
<dbReference type="InterPro" id="IPR057895">
    <property type="entry name" value="Mom"/>
</dbReference>
<name>A0A2S1PB47_9CAUD</name>